<organism evidence="3 4">
    <name type="scientific">Elysia chlorotica</name>
    <name type="common">Eastern emerald elysia</name>
    <name type="synonym">Sea slug</name>
    <dbReference type="NCBI Taxonomy" id="188477"/>
    <lineage>
        <taxon>Eukaryota</taxon>
        <taxon>Metazoa</taxon>
        <taxon>Spiralia</taxon>
        <taxon>Lophotrochozoa</taxon>
        <taxon>Mollusca</taxon>
        <taxon>Gastropoda</taxon>
        <taxon>Heterobranchia</taxon>
        <taxon>Euthyneura</taxon>
        <taxon>Panpulmonata</taxon>
        <taxon>Sacoglossa</taxon>
        <taxon>Placobranchoidea</taxon>
        <taxon>Plakobranchidae</taxon>
        <taxon>Elysia</taxon>
    </lineage>
</organism>
<evidence type="ECO:0000313" key="3">
    <source>
        <dbReference type="EMBL" id="RUS70234.1"/>
    </source>
</evidence>
<dbReference type="OrthoDB" id="10652409at2759"/>
<sequence length="205" mass="22084">MAAASRYCTLAGLSLLLLAMTELAALASSFRLQDDENQSDSASPYSQALGGDIGSTLHLLDYLLARTDGSPQDSDKHPSSPAMKGEDVSETGSESPKDLLETFSDWSQDESRQHIMAALLQRIQLNTLLESVASRQRHAGDNMAAAEDRETAGFLKGRPASSSAVNAKIDDVIPTAIKAKRGRSGMYGAMPPTNELCRMLNMRCY</sequence>
<reference evidence="3 4" key="1">
    <citation type="submission" date="2019-01" db="EMBL/GenBank/DDBJ databases">
        <title>A draft genome assembly of the solar-powered sea slug Elysia chlorotica.</title>
        <authorList>
            <person name="Cai H."/>
            <person name="Li Q."/>
            <person name="Fang X."/>
            <person name="Li J."/>
            <person name="Curtis N.E."/>
            <person name="Altenburger A."/>
            <person name="Shibata T."/>
            <person name="Feng M."/>
            <person name="Maeda T."/>
            <person name="Schwartz J.A."/>
            <person name="Shigenobu S."/>
            <person name="Lundholm N."/>
            <person name="Nishiyama T."/>
            <person name="Yang H."/>
            <person name="Hasebe M."/>
            <person name="Li S."/>
            <person name="Pierce S.K."/>
            <person name="Wang J."/>
        </authorList>
    </citation>
    <scope>NUCLEOTIDE SEQUENCE [LARGE SCALE GENOMIC DNA]</scope>
    <source>
        <strain evidence="3">EC2010</strain>
        <tissue evidence="3">Whole organism of an adult</tissue>
    </source>
</reference>
<keyword evidence="4" id="KW-1185">Reference proteome</keyword>
<feature type="region of interest" description="Disordered" evidence="1">
    <location>
        <begin position="67"/>
        <end position="98"/>
    </location>
</feature>
<name>A0A433SM33_ELYCH</name>
<gene>
    <name evidence="3" type="ORF">EGW08_022005</name>
</gene>
<dbReference type="EMBL" id="RQTK01001455">
    <property type="protein sequence ID" value="RUS70234.1"/>
    <property type="molecule type" value="Genomic_DNA"/>
</dbReference>
<dbReference type="AlphaFoldDB" id="A0A433SM33"/>
<evidence type="ECO:0000256" key="1">
    <source>
        <dbReference type="SAM" id="MobiDB-lite"/>
    </source>
</evidence>
<comment type="caution">
    <text evidence="3">The sequence shown here is derived from an EMBL/GenBank/DDBJ whole genome shotgun (WGS) entry which is preliminary data.</text>
</comment>
<evidence type="ECO:0000256" key="2">
    <source>
        <dbReference type="SAM" id="SignalP"/>
    </source>
</evidence>
<dbReference type="Proteomes" id="UP000271974">
    <property type="component" value="Unassembled WGS sequence"/>
</dbReference>
<proteinExistence type="predicted"/>
<accession>A0A433SM33</accession>
<evidence type="ECO:0008006" key="5">
    <source>
        <dbReference type="Google" id="ProtNLM"/>
    </source>
</evidence>
<feature type="chain" id="PRO_5019047701" description="Corticotropin-releasing factor domain-containing protein" evidence="2">
    <location>
        <begin position="28"/>
        <end position="205"/>
    </location>
</feature>
<evidence type="ECO:0000313" key="4">
    <source>
        <dbReference type="Proteomes" id="UP000271974"/>
    </source>
</evidence>
<protein>
    <recommendedName>
        <fullName evidence="5">Corticotropin-releasing factor domain-containing protein</fullName>
    </recommendedName>
</protein>
<feature type="signal peptide" evidence="2">
    <location>
        <begin position="1"/>
        <end position="27"/>
    </location>
</feature>
<keyword evidence="2" id="KW-0732">Signal</keyword>